<proteinExistence type="predicted"/>
<dbReference type="Gene3D" id="2.60.40.1090">
    <property type="entry name" value="Fimbrial-type adhesion domain"/>
    <property type="match status" value="1"/>
</dbReference>
<dbReference type="PANTHER" id="PTHR33420:SF11">
    <property type="entry name" value="FIMBRIAL-LIKE PROTEIN"/>
    <property type="match status" value="1"/>
</dbReference>
<name>A0AAW3WVB2_SERFO</name>
<evidence type="ECO:0000256" key="1">
    <source>
        <dbReference type="SAM" id="SignalP"/>
    </source>
</evidence>
<dbReference type="GO" id="GO:0009289">
    <property type="term" value="C:pilus"/>
    <property type="evidence" value="ECO:0007669"/>
    <property type="project" value="InterPro"/>
</dbReference>
<dbReference type="SUPFAM" id="SSF49401">
    <property type="entry name" value="Bacterial adhesins"/>
    <property type="match status" value="1"/>
</dbReference>
<organism evidence="3 4">
    <name type="scientific">Serratia fonticola</name>
    <dbReference type="NCBI Taxonomy" id="47917"/>
    <lineage>
        <taxon>Bacteria</taxon>
        <taxon>Pseudomonadati</taxon>
        <taxon>Pseudomonadota</taxon>
        <taxon>Gammaproteobacteria</taxon>
        <taxon>Enterobacterales</taxon>
        <taxon>Yersiniaceae</taxon>
        <taxon>Serratia</taxon>
    </lineage>
</organism>
<dbReference type="AlphaFoldDB" id="A0AAW3WVB2"/>
<evidence type="ECO:0000259" key="2">
    <source>
        <dbReference type="Pfam" id="PF00419"/>
    </source>
</evidence>
<comment type="caution">
    <text evidence="3">The sequence shown here is derived from an EMBL/GenBank/DDBJ whole genome shotgun (WGS) entry which is preliminary data.</text>
</comment>
<keyword evidence="1" id="KW-0732">Signal</keyword>
<dbReference type="InterPro" id="IPR036937">
    <property type="entry name" value="Adhesion_dom_fimbrial_sf"/>
</dbReference>
<protein>
    <submittedName>
        <fullName evidence="3">Type 1 fimbrial protein</fullName>
    </submittedName>
</protein>
<accession>A0AAW3WVB2</accession>
<dbReference type="RefSeq" id="WP_179253318.1">
    <property type="nucleotide sequence ID" value="NZ_JACBIV010000019.1"/>
</dbReference>
<dbReference type="GO" id="GO:0043709">
    <property type="term" value="P:cell adhesion involved in single-species biofilm formation"/>
    <property type="evidence" value="ECO:0007669"/>
    <property type="project" value="TreeGrafter"/>
</dbReference>
<sequence>MTIKQTLLAATVLASLTLSGTVLAEVPPGSQGNGQILFKGSVLKAPCGLAPGIDGDNQSINLGQVADAQLTTTGYSTPIEFKIKLIGCTFDPKAAAETKVNVRFDGMSVGGANGFLGVTGDAKGLAIRLLDAANKQVKIATKSEPYSLRTGDNTLQFSAQVVALDGEAVIAGHYDALTSFSLTYL</sequence>
<feature type="domain" description="Fimbrial-type adhesion" evidence="2">
    <location>
        <begin position="37"/>
        <end position="184"/>
    </location>
</feature>
<reference evidence="3" key="1">
    <citation type="submission" date="2020-08" db="EMBL/GenBank/DDBJ databases">
        <title>Food and environmental bacterial isolates.</title>
        <authorList>
            <person name="Richter L."/>
            <person name="Du Plessis E.M."/>
            <person name="Duvenage S."/>
            <person name="Allam M."/>
            <person name="Korsten L."/>
        </authorList>
    </citation>
    <scope>NUCLEOTIDE SEQUENCE</scope>
    <source>
        <strain evidence="3">UPMP2127</strain>
    </source>
</reference>
<dbReference type="InterPro" id="IPR008966">
    <property type="entry name" value="Adhesion_dom_sf"/>
</dbReference>
<gene>
    <name evidence="3" type="ORF">H8J20_18480</name>
</gene>
<feature type="signal peptide" evidence="1">
    <location>
        <begin position="1"/>
        <end position="24"/>
    </location>
</feature>
<dbReference type="Pfam" id="PF00419">
    <property type="entry name" value="Fimbrial"/>
    <property type="match status" value="1"/>
</dbReference>
<feature type="chain" id="PRO_5043980356" evidence="1">
    <location>
        <begin position="25"/>
        <end position="185"/>
    </location>
</feature>
<dbReference type="InterPro" id="IPR000259">
    <property type="entry name" value="Adhesion_dom_fimbrial"/>
</dbReference>
<dbReference type="PANTHER" id="PTHR33420">
    <property type="entry name" value="FIMBRIAL SUBUNIT ELFA-RELATED"/>
    <property type="match status" value="1"/>
</dbReference>
<dbReference type="InterPro" id="IPR050263">
    <property type="entry name" value="Bact_Fimbrial_Adh_Pro"/>
</dbReference>
<dbReference type="EMBL" id="JACNYO010000021">
    <property type="protein sequence ID" value="MBC3214133.1"/>
    <property type="molecule type" value="Genomic_DNA"/>
</dbReference>
<evidence type="ECO:0000313" key="3">
    <source>
        <dbReference type="EMBL" id="MBC3214133.1"/>
    </source>
</evidence>
<evidence type="ECO:0000313" key="4">
    <source>
        <dbReference type="Proteomes" id="UP000659084"/>
    </source>
</evidence>
<dbReference type="Proteomes" id="UP000659084">
    <property type="component" value="Unassembled WGS sequence"/>
</dbReference>